<gene>
    <name evidence="1" type="ORF">EVAR_18360_1</name>
</gene>
<evidence type="ECO:0000313" key="1">
    <source>
        <dbReference type="EMBL" id="GBP29881.1"/>
    </source>
</evidence>
<organism evidence="1 2">
    <name type="scientific">Eumeta variegata</name>
    <name type="common">Bagworm moth</name>
    <name type="synonym">Eumeta japonica</name>
    <dbReference type="NCBI Taxonomy" id="151549"/>
    <lineage>
        <taxon>Eukaryota</taxon>
        <taxon>Metazoa</taxon>
        <taxon>Ecdysozoa</taxon>
        <taxon>Arthropoda</taxon>
        <taxon>Hexapoda</taxon>
        <taxon>Insecta</taxon>
        <taxon>Pterygota</taxon>
        <taxon>Neoptera</taxon>
        <taxon>Endopterygota</taxon>
        <taxon>Lepidoptera</taxon>
        <taxon>Glossata</taxon>
        <taxon>Ditrysia</taxon>
        <taxon>Tineoidea</taxon>
        <taxon>Psychidae</taxon>
        <taxon>Oiketicinae</taxon>
        <taxon>Eumeta</taxon>
    </lineage>
</organism>
<name>A0A4C1UTT8_EUMVA</name>
<dbReference type="EMBL" id="BGZK01000226">
    <property type="protein sequence ID" value="GBP29881.1"/>
    <property type="molecule type" value="Genomic_DNA"/>
</dbReference>
<proteinExistence type="predicted"/>
<accession>A0A4C1UTT8</accession>
<protein>
    <submittedName>
        <fullName evidence="1">Uncharacterized protein</fullName>
    </submittedName>
</protein>
<sequence>MRDNGRQVVTATHGHSQHNVVTFLSTNRKFGKAIFRIDEQTFLTEFDTGRHFCLFLSGSGRCDPVGIPRTKRRRTKIGIKVKASSLKYVSGHVHRYTVLSHALITVTLPLAVLRAVMDGRLLKLPYCHFYSRDVFLTSAEQRA</sequence>
<keyword evidence="2" id="KW-1185">Reference proteome</keyword>
<evidence type="ECO:0000313" key="2">
    <source>
        <dbReference type="Proteomes" id="UP000299102"/>
    </source>
</evidence>
<comment type="caution">
    <text evidence="1">The sequence shown here is derived from an EMBL/GenBank/DDBJ whole genome shotgun (WGS) entry which is preliminary data.</text>
</comment>
<dbReference type="Proteomes" id="UP000299102">
    <property type="component" value="Unassembled WGS sequence"/>
</dbReference>
<dbReference type="AlphaFoldDB" id="A0A4C1UTT8"/>
<reference evidence="1 2" key="1">
    <citation type="journal article" date="2019" name="Commun. Biol.">
        <title>The bagworm genome reveals a unique fibroin gene that provides high tensile strength.</title>
        <authorList>
            <person name="Kono N."/>
            <person name="Nakamura H."/>
            <person name="Ohtoshi R."/>
            <person name="Tomita M."/>
            <person name="Numata K."/>
            <person name="Arakawa K."/>
        </authorList>
    </citation>
    <scope>NUCLEOTIDE SEQUENCE [LARGE SCALE GENOMIC DNA]</scope>
</reference>